<name>A0A2Z4AP60_9BACT</name>
<dbReference type="Pfam" id="PF00698">
    <property type="entry name" value="Acyl_transf_1"/>
    <property type="match status" value="1"/>
</dbReference>
<dbReference type="InterPro" id="IPR004410">
    <property type="entry name" value="Malonyl_CoA-ACP_transAc_FabD"/>
</dbReference>
<dbReference type="InterPro" id="IPR050858">
    <property type="entry name" value="Mal-CoA-ACP_Trans/PKS_FabD"/>
</dbReference>
<dbReference type="InterPro" id="IPR016035">
    <property type="entry name" value="Acyl_Trfase/lysoPLipase"/>
</dbReference>
<comment type="similarity">
    <text evidence="6">Belongs to the fabD family.</text>
</comment>
<sequence length="284" mass="31219">MTEICVFPGQGSQEVGMGGDLFERFPDEVALADRILGYSISSLCLDDPKKQLHLTEYTQPALYVVNALSYKALIQQLGKPPVLVAGHSLGEYNALHVAGAFDFEEGLKIVLRRSLLMSQVSTGGMAAVIGLTPESVIRIINKIDFESLDIASYNAPNQIVLSGPLDILNLVREAIIKENARFFPLKVGGPFHSRYMNAAACGFSDYLTEINFLPLKIRTVSNYTGRPFQNDSIKASLENQINHTVRWVETVEYLLDQPDPKITEVGPGNVLTGLIKKIKAARNP</sequence>
<dbReference type="GO" id="GO:0004314">
    <property type="term" value="F:[acyl-carrier-protein] S-malonyltransferase activity"/>
    <property type="evidence" value="ECO:0007669"/>
    <property type="project" value="UniProtKB-EC"/>
</dbReference>
<dbReference type="InterPro" id="IPR014043">
    <property type="entry name" value="Acyl_transferase_dom"/>
</dbReference>
<evidence type="ECO:0000256" key="2">
    <source>
        <dbReference type="ARBA" id="ARBA00018953"/>
    </source>
</evidence>
<dbReference type="GO" id="GO:0006633">
    <property type="term" value="P:fatty acid biosynthetic process"/>
    <property type="evidence" value="ECO:0007669"/>
    <property type="project" value="TreeGrafter"/>
</dbReference>
<evidence type="ECO:0000256" key="5">
    <source>
        <dbReference type="ARBA" id="ARBA00048462"/>
    </source>
</evidence>
<dbReference type="GO" id="GO:0005829">
    <property type="term" value="C:cytosol"/>
    <property type="evidence" value="ECO:0007669"/>
    <property type="project" value="TreeGrafter"/>
</dbReference>
<evidence type="ECO:0000256" key="1">
    <source>
        <dbReference type="ARBA" id="ARBA00013258"/>
    </source>
</evidence>
<reference evidence="9 10" key="1">
    <citation type="submission" date="2018-06" db="EMBL/GenBank/DDBJ databases">
        <title>Draft Genome Sequence of a Novel Marine Bacterium Related to the Verrucomicrobia.</title>
        <authorList>
            <person name="Vosseberg J."/>
            <person name="Martijn J."/>
            <person name="Ettema T.J.G."/>
        </authorList>
    </citation>
    <scope>NUCLEOTIDE SEQUENCE [LARGE SCALE GENOMIC DNA]</scope>
    <source>
        <strain evidence="9">TARA_B100001123</strain>
    </source>
</reference>
<dbReference type="EC" id="2.3.1.39" evidence="1 6"/>
<dbReference type="Gene3D" id="3.40.366.10">
    <property type="entry name" value="Malonyl-Coenzyme A Acyl Carrier Protein, domain 2"/>
    <property type="match status" value="1"/>
</dbReference>
<dbReference type="SUPFAM" id="SSF55048">
    <property type="entry name" value="Probable ACP-binding domain of malonyl-CoA ACP transacylase"/>
    <property type="match status" value="1"/>
</dbReference>
<dbReference type="InterPro" id="IPR001227">
    <property type="entry name" value="Ac_transferase_dom_sf"/>
</dbReference>
<dbReference type="InterPro" id="IPR024925">
    <property type="entry name" value="Malonyl_CoA-ACP_transAc"/>
</dbReference>
<comment type="catalytic activity">
    <reaction evidence="5 6">
        <text>holo-[ACP] + malonyl-CoA = malonyl-[ACP] + CoA</text>
        <dbReference type="Rhea" id="RHEA:41792"/>
        <dbReference type="Rhea" id="RHEA-COMP:9623"/>
        <dbReference type="Rhea" id="RHEA-COMP:9685"/>
        <dbReference type="ChEBI" id="CHEBI:57287"/>
        <dbReference type="ChEBI" id="CHEBI:57384"/>
        <dbReference type="ChEBI" id="CHEBI:64479"/>
        <dbReference type="ChEBI" id="CHEBI:78449"/>
        <dbReference type="EC" id="2.3.1.39"/>
    </reaction>
</comment>
<dbReference type="SUPFAM" id="SSF52151">
    <property type="entry name" value="FabD/lysophospholipase-like"/>
    <property type="match status" value="1"/>
</dbReference>
<evidence type="ECO:0000256" key="4">
    <source>
        <dbReference type="ARBA" id="ARBA00023315"/>
    </source>
</evidence>
<dbReference type="Gene3D" id="3.30.70.250">
    <property type="entry name" value="Malonyl-CoA ACP transacylase, ACP-binding"/>
    <property type="match status" value="1"/>
</dbReference>
<dbReference type="AlphaFoldDB" id="A0A2Z4AP60"/>
<evidence type="ECO:0000313" key="10">
    <source>
        <dbReference type="Proteomes" id="UP000247465"/>
    </source>
</evidence>
<keyword evidence="4 6" id="KW-0012">Acyltransferase</keyword>
<accession>A0A2Z4AP60</accession>
<evidence type="ECO:0000313" key="9">
    <source>
        <dbReference type="EMBL" id="AWT59462.1"/>
    </source>
</evidence>
<evidence type="ECO:0000256" key="6">
    <source>
        <dbReference type="PIRNR" id="PIRNR000446"/>
    </source>
</evidence>
<keyword evidence="3 6" id="KW-0808">Transferase</keyword>
<dbReference type="KEGG" id="mtar:DF168_00652"/>
<dbReference type="Proteomes" id="UP000247465">
    <property type="component" value="Chromosome"/>
</dbReference>
<dbReference type="PIRSF" id="PIRSF000446">
    <property type="entry name" value="Mct"/>
    <property type="match status" value="1"/>
</dbReference>
<dbReference type="NCBIfam" id="TIGR00128">
    <property type="entry name" value="fabD"/>
    <property type="match status" value="1"/>
</dbReference>
<evidence type="ECO:0000259" key="8">
    <source>
        <dbReference type="SMART" id="SM00827"/>
    </source>
</evidence>
<dbReference type="EMBL" id="CP029803">
    <property type="protein sequence ID" value="AWT59462.1"/>
    <property type="molecule type" value="Genomic_DNA"/>
</dbReference>
<proteinExistence type="inferred from homology"/>
<dbReference type="InterPro" id="IPR016036">
    <property type="entry name" value="Malonyl_transacylase_ACP-bd"/>
</dbReference>
<dbReference type="PANTHER" id="PTHR42681:SF1">
    <property type="entry name" value="MALONYL-COA-ACYL CARRIER PROTEIN TRANSACYLASE, MITOCHONDRIAL"/>
    <property type="match status" value="1"/>
</dbReference>
<organism evidence="9 10">
    <name type="scientific">Candidatus Moanibacter tarae</name>
    <dbReference type="NCBI Taxonomy" id="2200854"/>
    <lineage>
        <taxon>Bacteria</taxon>
        <taxon>Pseudomonadati</taxon>
        <taxon>Verrucomicrobiota</taxon>
        <taxon>Opitutia</taxon>
        <taxon>Puniceicoccales</taxon>
        <taxon>Puniceicoccales incertae sedis</taxon>
        <taxon>Candidatus Moanibacter</taxon>
    </lineage>
</organism>
<gene>
    <name evidence="9" type="primary">pksC</name>
    <name evidence="9" type="ORF">DF168_00652</name>
</gene>
<feature type="domain" description="Malonyl-CoA:ACP transacylase (MAT)" evidence="8">
    <location>
        <begin position="6"/>
        <end position="284"/>
    </location>
</feature>
<feature type="active site" evidence="7">
    <location>
        <position position="192"/>
    </location>
</feature>
<evidence type="ECO:0000256" key="3">
    <source>
        <dbReference type="ARBA" id="ARBA00022679"/>
    </source>
</evidence>
<protein>
    <recommendedName>
        <fullName evidence="2 6">Malonyl CoA-acyl carrier protein transacylase</fullName>
        <ecNumber evidence="1 6">2.3.1.39</ecNumber>
    </recommendedName>
</protein>
<evidence type="ECO:0000256" key="7">
    <source>
        <dbReference type="PIRSR" id="PIRSR000446-1"/>
    </source>
</evidence>
<feature type="active site" evidence="7">
    <location>
        <position position="88"/>
    </location>
</feature>
<dbReference type="PANTHER" id="PTHR42681">
    <property type="entry name" value="MALONYL-COA-ACYL CARRIER PROTEIN TRANSACYLASE, MITOCHONDRIAL"/>
    <property type="match status" value="1"/>
</dbReference>
<dbReference type="SMART" id="SM00827">
    <property type="entry name" value="PKS_AT"/>
    <property type="match status" value="1"/>
</dbReference>